<dbReference type="PROSITE" id="PS00856">
    <property type="entry name" value="GUANYLATE_KINASE_1"/>
    <property type="match status" value="1"/>
</dbReference>
<dbReference type="InterPro" id="IPR017665">
    <property type="entry name" value="Guanylate_kinase"/>
</dbReference>
<evidence type="ECO:0000313" key="11">
    <source>
        <dbReference type="EMBL" id="NMQ19951.1"/>
    </source>
</evidence>
<keyword evidence="4 9" id="KW-0808">Transferase</keyword>
<dbReference type="SUPFAM" id="SSF52540">
    <property type="entry name" value="P-loop containing nucleoside triphosphate hydrolases"/>
    <property type="match status" value="1"/>
</dbReference>
<keyword evidence="7 9" id="KW-0067">ATP-binding</keyword>
<evidence type="ECO:0000313" key="12">
    <source>
        <dbReference type="Proteomes" id="UP000760480"/>
    </source>
</evidence>
<dbReference type="Gene3D" id="3.40.50.300">
    <property type="entry name" value="P-loop containing nucleotide triphosphate hydrolases"/>
    <property type="match status" value="1"/>
</dbReference>
<comment type="similarity">
    <text evidence="1 9">Belongs to the guanylate kinase family.</text>
</comment>
<comment type="subcellular location">
    <subcellularLocation>
        <location evidence="9">Cytoplasm</location>
    </subcellularLocation>
</comment>
<evidence type="ECO:0000256" key="3">
    <source>
        <dbReference type="ARBA" id="ARBA00016296"/>
    </source>
</evidence>
<dbReference type="Gene3D" id="3.30.63.10">
    <property type="entry name" value="Guanylate Kinase phosphate binding domain"/>
    <property type="match status" value="1"/>
</dbReference>
<proteinExistence type="inferred from homology"/>
<evidence type="ECO:0000256" key="6">
    <source>
        <dbReference type="ARBA" id="ARBA00022777"/>
    </source>
</evidence>
<dbReference type="InterPro" id="IPR020590">
    <property type="entry name" value="Guanylate_kinase_CS"/>
</dbReference>
<keyword evidence="6 9" id="KW-0418">Kinase</keyword>
<dbReference type="InterPro" id="IPR008144">
    <property type="entry name" value="Guanylate_kin-like_dom"/>
</dbReference>
<protein>
    <recommendedName>
        <fullName evidence="3 9">Guanylate kinase</fullName>
        <ecNumber evidence="2 9">2.7.4.8</ecNumber>
    </recommendedName>
    <alternativeName>
        <fullName evidence="8 9">GMP kinase</fullName>
    </alternativeName>
</protein>
<keyword evidence="12" id="KW-1185">Reference proteome</keyword>
<reference evidence="11 12" key="1">
    <citation type="submission" date="2019-03" db="EMBL/GenBank/DDBJ databases">
        <title>Metabolic reconstructions from genomes of highly enriched 'Candidatus Accumulibacter' and 'Candidatus Competibacter' bioreactor populations.</title>
        <authorList>
            <person name="Annavajhala M.K."/>
            <person name="Welles L."/>
            <person name="Abbas B."/>
            <person name="Sorokin D."/>
            <person name="Park H."/>
            <person name="Van Loosdrecht M."/>
            <person name="Chandran K."/>
        </authorList>
    </citation>
    <scope>NUCLEOTIDE SEQUENCE [LARGE SCALE GENOMIC DNA]</scope>
    <source>
        <strain evidence="11 12">SBR_G</strain>
    </source>
</reference>
<dbReference type="PANTHER" id="PTHR23117">
    <property type="entry name" value="GUANYLATE KINASE-RELATED"/>
    <property type="match status" value="1"/>
</dbReference>
<dbReference type="HAMAP" id="MF_00328">
    <property type="entry name" value="Guanylate_kinase"/>
    <property type="match status" value="1"/>
</dbReference>
<dbReference type="InterPro" id="IPR008145">
    <property type="entry name" value="GK/Ca_channel_bsu"/>
</dbReference>
<dbReference type="EMBL" id="SPMZ01000035">
    <property type="protein sequence ID" value="NMQ19951.1"/>
    <property type="molecule type" value="Genomic_DNA"/>
</dbReference>
<organism evidence="11 12">
    <name type="scientific">Candidatus Competibacter phosphatis</name>
    <dbReference type="NCBI Taxonomy" id="221280"/>
    <lineage>
        <taxon>Bacteria</taxon>
        <taxon>Pseudomonadati</taxon>
        <taxon>Pseudomonadota</taxon>
        <taxon>Gammaproteobacteria</taxon>
        <taxon>Candidatus Competibacteraceae</taxon>
        <taxon>Candidatus Competibacter</taxon>
    </lineage>
</organism>
<gene>
    <name evidence="9" type="primary">gmk</name>
    <name evidence="11" type="ORF">E4P82_12535</name>
</gene>
<evidence type="ECO:0000256" key="7">
    <source>
        <dbReference type="ARBA" id="ARBA00022840"/>
    </source>
</evidence>
<dbReference type="GO" id="GO:0004385">
    <property type="term" value="F:GMP kinase activity"/>
    <property type="evidence" value="ECO:0007669"/>
    <property type="project" value="UniProtKB-EC"/>
</dbReference>
<keyword evidence="5 9" id="KW-0547">Nucleotide-binding</keyword>
<feature type="binding site" evidence="9">
    <location>
        <begin position="11"/>
        <end position="18"/>
    </location>
    <ligand>
        <name>ATP</name>
        <dbReference type="ChEBI" id="CHEBI:30616"/>
    </ligand>
</feature>
<dbReference type="Proteomes" id="UP000760480">
    <property type="component" value="Unassembled WGS sequence"/>
</dbReference>
<dbReference type="PANTHER" id="PTHR23117:SF13">
    <property type="entry name" value="GUANYLATE KINASE"/>
    <property type="match status" value="1"/>
</dbReference>
<sequence>MNAGTLYIVAAPSGAGKTSLVKSLVETTPDVVVSVSHTTRPHRPGERDGVHYHFVSPDAFARMIAEDAFLEQAQVFGHRYGTSRAAVMSQLQAGRDVVLEIDWQGARQVRALWPDSTTIFILPPSRKALRERLAGRGQDGPEIIEQRMAAALDELSHYAEFDYLVVNDQFAVALDALRAIVIAQRQRRVAQLERQRDLLRSLLS</sequence>
<evidence type="ECO:0000259" key="10">
    <source>
        <dbReference type="PROSITE" id="PS50052"/>
    </source>
</evidence>
<dbReference type="PROSITE" id="PS50052">
    <property type="entry name" value="GUANYLATE_KINASE_2"/>
    <property type="match status" value="1"/>
</dbReference>
<evidence type="ECO:0000256" key="1">
    <source>
        <dbReference type="ARBA" id="ARBA00005790"/>
    </source>
</evidence>
<dbReference type="CDD" id="cd00071">
    <property type="entry name" value="GMPK"/>
    <property type="match status" value="1"/>
</dbReference>
<comment type="catalytic activity">
    <reaction evidence="9">
        <text>GMP + ATP = GDP + ADP</text>
        <dbReference type="Rhea" id="RHEA:20780"/>
        <dbReference type="ChEBI" id="CHEBI:30616"/>
        <dbReference type="ChEBI" id="CHEBI:58115"/>
        <dbReference type="ChEBI" id="CHEBI:58189"/>
        <dbReference type="ChEBI" id="CHEBI:456216"/>
        <dbReference type="EC" id="2.7.4.8"/>
    </reaction>
</comment>
<dbReference type="NCBIfam" id="TIGR03263">
    <property type="entry name" value="guanyl_kin"/>
    <property type="match status" value="1"/>
</dbReference>
<evidence type="ECO:0000256" key="4">
    <source>
        <dbReference type="ARBA" id="ARBA00022679"/>
    </source>
</evidence>
<comment type="caution">
    <text evidence="11">The sequence shown here is derived from an EMBL/GenBank/DDBJ whole genome shotgun (WGS) entry which is preliminary data.</text>
</comment>
<comment type="function">
    <text evidence="9">Essential for recycling GMP and indirectly, cGMP.</text>
</comment>
<dbReference type="RefSeq" id="WP_169249216.1">
    <property type="nucleotide sequence ID" value="NZ_SPMZ01000035.1"/>
</dbReference>
<dbReference type="Pfam" id="PF00625">
    <property type="entry name" value="Guanylate_kin"/>
    <property type="match status" value="1"/>
</dbReference>
<evidence type="ECO:0000256" key="2">
    <source>
        <dbReference type="ARBA" id="ARBA00012961"/>
    </source>
</evidence>
<dbReference type="EC" id="2.7.4.8" evidence="2 9"/>
<keyword evidence="9" id="KW-0963">Cytoplasm</keyword>
<dbReference type="InterPro" id="IPR027417">
    <property type="entry name" value="P-loop_NTPase"/>
</dbReference>
<feature type="domain" description="Guanylate kinase-like" evidence="10">
    <location>
        <begin position="4"/>
        <end position="182"/>
    </location>
</feature>
<evidence type="ECO:0000256" key="5">
    <source>
        <dbReference type="ARBA" id="ARBA00022741"/>
    </source>
</evidence>
<accession>A0ABX1TMK5</accession>
<evidence type="ECO:0000256" key="9">
    <source>
        <dbReference type="HAMAP-Rule" id="MF_00328"/>
    </source>
</evidence>
<evidence type="ECO:0000256" key="8">
    <source>
        <dbReference type="ARBA" id="ARBA00030128"/>
    </source>
</evidence>
<dbReference type="SMART" id="SM00072">
    <property type="entry name" value="GuKc"/>
    <property type="match status" value="1"/>
</dbReference>
<name>A0ABX1TMK5_9GAMM</name>